<feature type="region of interest" description="Disordered" evidence="1">
    <location>
        <begin position="1"/>
        <end position="53"/>
    </location>
</feature>
<protein>
    <submittedName>
        <fullName evidence="2">Uncharacterized protein</fullName>
    </submittedName>
</protein>
<dbReference type="EMBL" id="MT108206">
    <property type="protein sequence ID" value="QJS01814.1"/>
    <property type="molecule type" value="Genomic_DNA"/>
</dbReference>
<evidence type="ECO:0000256" key="1">
    <source>
        <dbReference type="SAM" id="MobiDB-lite"/>
    </source>
</evidence>
<dbReference type="AlphaFoldDB" id="A0A6M4NW51"/>
<feature type="compositionally biased region" description="Polar residues" evidence="1">
    <location>
        <begin position="23"/>
        <end position="35"/>
    </location>
</feature>
<accession>A0A6M4NW51</accession>
<reference evidence="2" key="1">
    <citation type="submission" date="2020-02" db="EMBL/GenBank/DDBJ databases">
        <title>Compelete sequence of pA1743-KPC.</title>
        <authorList>
            <person name="Zhou D."/>
        </authorList>
    </citation>
    <scope>NUCLEOTIDE SEQUENCE</scope>
    <source>
        <strain evidence="2">A1743</strain>
        <plasmid evidence="2">pA1743-KPC</plasmid>
    </source>
</reference>
<keyword evidence="2" id="KW-0614">Plasmid</keyword>
<name>A0A6M4NW51_KLEPN</name>
<evidence type="ECO:0000313" key="2">
    <source>
        <dbReference type="EMBL" id="QJS01814.1"/>
    </source>
</evidence>
<geneLocation type="plasmid" evidence="2">
    <name>pA1743-KPC</name>
</geneLocation>
<organism evidence="2">
    <name type="scientific">Klebsiella pneumoniae</name>
    <dbReference type="NCBI Taxonomy" id="573"/>
    <lineage>
        <taxon>Bacteria</taxon>
        <taxon>Pseudomonadati</taxon>
        <taxon>Pseudomonadota</taxon>
        <taxon>Gammaproteobacteria</taxon>
        <taxon>Enterobacterales</taxon>
        <taxon>Enterobacteriaceae</taxon>
        <taxon>Klebsiella/Raoultella group</taxon>
        <taxon>Klebsiella</taxon>
        <taxon>Klebsiella pneumoniae complex</taxon>
    </lineage>
</organism>
<sequence length="53" mass="5530">MARGKPRPGHPPSPALVYAPAANGSQTGEGNNQRGRSAGPRKTSKPRPRQLNG</sequence>
<feature type="compositionally biased region" description="Basic residues" evidence="1">
    <location>
        <begin position="42"/>
        <end position="53"/>
    </location>
</feature>
<proteinExistence type="predicted"/>